<feature type="domain" description="CCHC-type" evidence="3">
    <location>
        <begin position="133"/>
        <end position="146"/>
    </location>
</feature>
<sequence length="179" mass="21082">MYGQQKLVYTTPGKERKGMRKESQRDLPLNEVYIKQRAKCILVNMSVRRGNELSDARVAVEIDILHKSRAHERHEEASSEYTADRSSHGCCKNLLIWQGCTNGKRMTFTVQESQDDKWDVQRLRYSEDRQPVCYKCHRPGHIRRDCYNTENQSQRYYKSLEKPTVGQLCHMVDDELDPK</sequence>
<keyword evidence="1" id="KW-0862">Zinc</keyword>
<dbReference type="SMART" id="SM00343">
    <property type="entry name" value="ZnF_C2HC"/>
    <property type="match status" value="1"/>
</dbReference>
<feature type="region of interest" description="Disordered" evidence="2">
    <location>
        <begin position="1"/>
        <end position="24"/>
    </location>
</feature>
<dbReference type="InterPro" id="IPR036875">
    <property type="entry name" value="Znf_CCHC_sf"/>
</dbReference>
<evidence type="ECO:0000313" key="5">
    <source>
        <dbReference type="Proteomes" id="UP001159363"/>
    </source>
</evidence>
<dbReference type="Pfam" id="PF00098">
    <property type="entry name" value="zf-CCHC"/>
    <property type="match status" value="1"/>
</dbReference>
<proteinExistence type="predicted"/>
<comment type="caution">
    <text evidence="4">The sequence shown here is derived from an EMBL/GenBank/DDBJ whole genome shotgun (WGS) entry which is preliminary data.</text>
</comment>
<organism evidence="4 5">
    <name type="scientific">Dryococelus australis</name>
    <dbReference type="NCBI Taxonomy" id="614101"/>
    <lineage>
        <taxon>Eukaryota</taxon>
        <taxon>Metazoa</taxon>
        <taxon>Ecdysozoa</taxon>
        <taxon>Arthropoda</taxon>
        <taxon>Hexapoda</taxon>
        <taxon>Insecta</taxon>
        <taxon>Pterygota</taxon>
        <taxon>Neoptera</taxon>
        <taxon>Polyneoptera</taxon>
        <taxon>Phasmatodea</taxon>
        <taxon>Verophasmatodea</taxon>
        <taxon>Anareolatae</taxon>
        <taxon>Phasmatidae</taxon>
        <taxon>Eurycanthinae</taxon>
        <taxon>Dryococelus</taxon>
    </lineage>
</organism>
<keyword evidence="1" id="KW-0863">Zinc-finger</keyword>
<evidence type="ECO:0000256" key="2">
    <source>
        <dbReference type="SAM" id="MobiDB-lite"/>
    </source>
</evidence>
<name>A0ABQ9HD71_9NEOP</name>
<dbReference type="Proteomes" id="UP001159363">
    <property type="component" value="Chromosome 5"/>
</dbReference>
<evidence type="ECO:0000256" key="1">
    <source>
        <dbReference type="PROSITE-ProRule" id="PRU00047"/>
    </source>
</evidence>
<dbReference type="SUPFAM" id="SSF57756">
    <property type="entry name" value="Retrovirus zinc finger-like domains"/>
    <property type="match status" value="1"/>
</dbReference>
<dbReference type="Gene3D" id="4.10.60.10">
    <property type="entry name" value="Zinc finger, CCHC-type"/>
    <property type="match status" value="1"/>
</dbReference>
<reference evidence="4 5" key="1">
    <citation type="submission" date="2023-02" db="EMBL/GenBank/DDBJ databases">
        <title>LHISI_Scaffold_Assembly.</title>
        <authorList>
            <person name="Stuart O.P."/>
            <person name="Cleave R."/>
            <person name="Magrath M.J.L."/>
            <person name="Mikheyev A.S."/>
        </authorList>
    </citation>
    <scope>NUCLEOTIDE SEQUENCE [LARGE SCALE GENOMIC DNA]</scope>
    <source>
        <strain evidence="4">Daus_M_001</strain>
        <tissue evidence="4">Leg muscle</tissue>
    </source>
</reference>
<protein>
    <recommendedName>
        <fullName evidence="3">CCHC-type domain-containing protein</fullName>
    </recommendedName>
</protein>
<evidence type="ECO:0000259" key="3">
    <source>
        <dbReference type="PROSITE" id="PS50158"/>
    </source>
</evidence>
<dbReference type="PROSITE" id="PS50158">
    <property type="entry name" value="ZF_CCHC"/>
    <property type="match status" value="1"/>
</dbReference>
<dbReference type="EMBL" id="JARBHB010000006">
    <property type="protein sequence ID" value="KAJ8882287.1"/>
    <property type="molecule type" value="Genomic_DNA"/>
</dbReference>
<keyword evidence="1" id="KW-0479">Metal-binding</keyword>
<dbReference type="InterPro" id="IPR001878">
    <property type="entry name" value="Znf_CCHC"/>
</dbReference>
<keyword evidence="5" id="KW-1185">Reference proteome</keyword>
<accession>A0ABQ9HD71</accession>
<gene>
    <name evidence="4" type="ORF">PR048_018775</name>
</gene>
<feature type="compositionally biased region" description="Basic and acidic residues" evidence="2">
    <location>
        <begin position="13"/>
        <end position="24"/>
    </location>
</feature>
<evidence type="ECO:0000313" key="4">
    <source>
        <dbReference type="EMBL" id="KAJ8882287.1"/>
    </source>
</evidence>